<reference evidence="2 3" key="1">
    <citation type="journal article" date="2018" name="Science">
        <title>The opium poppy genome and morphinan production.</title>
        <authorList>
            <person name="Guo L."/>
            <person name="Winzer T."/>
            <person name="Yang X."/>
            <person name="Li Y."/>
            <person name="Ning Z."/>
            <person name="He Z."/>
            <person name="Teodor R."/>
            <person name="Lu Y."/>
            <person name="Bowser T.A."/>
            <person name="Graham I.A."/>
            <person name="Ye K."/>
        </authorList>
    </citation>
    <scope>NUCLEOTIDE SEQUENCE [LARGE SCALE GENOMIC DNA]</scope>
    <source>
        <strain evidence="3">cv. HN1</strain>
        <tissue evidence="2">Leaves</tissue>
    </source>
</reference>
<dbReference type="PROSITE" id="PS50004">
    <property type="entry name" value="C2"/>
    <property type="match status" value="1"/>
</dbReference>
<dbReference type="STRING" id="3469.A0A4Y7LEV9"/>
<dbReference type="Gramene" id="RZC84033">
    <property type="protein sequence ID" value="RZC84033"/>
    <property type="gene ID" value="C5167_046819"/>
</dbReference>
<feature type="domain" description="C2" evidence="1">
    <location>
        <begin position="34"/>
        <end position="155"/>
    </location>
</feature>
<evidence type="ECO:0000259" key="1">
    <source>
        <dbReference type="PROSITE" id="PS50004"/>
    </source>
</evidence>
<dbReference type="GO" id="GO:0008289">
    <property type="term" value="F:lipid binding"/>
    <property type="evidence" value="ECO:0007669"/>
    <property type="project" value="InterPro"/>
</dbReference>
<dbReference type="InterPro" id="IPR035892">
    <property type="entry name" value="C2_domain_sf"/>
</dbReference>
<dbReference type="Proteomes" id="UP000316621">
    <property type="component" value="Chromosome 11"/>
</dbReference>
<accession>A0A4Y7LEV9</accession>
<dbReference type="EMBL" id="CM010725">
    <property type="protein sequence ID" value="RZC84033.1"/>
    <property type="molecule type" value="Genomic_DNA"/>
</dbReference>
<evidence type="ECO:0000313" key="2">
    <source>
        <dbReference type="EMBL" id="RZC84033.1"/>
    </source>
</evidence>
<keyword evidence="3" id="KW-1185">Reference proteome</keyword>
<dbReference type="Pfam" id="PF00168">
    <property type="entry name" value="C2"/>
    <property type="match status" value="1"/>
</dbReference>
<name>A0A4Y7LEV9_PAPSO</name>
<proteinExistence type="predicted"/>
<dbReference type="InterPro" id="IPR045050">
    <property type="entry name" value="Synaptotagmin_plant"/>
</dbReference>
<dbReference type="PANTHER" id="PTHR10774">
    <property type="entry name" value="EXTENDED SYNAPTOTAGMIN-RELATED"/>
    <property type="match status" value="1"/>
</dbReference>
<dbReference type="CDD" id="cd00030">
    <property type="entry name" value="C2"/>
    <property type="match status" value="1"/>
</dbReference>
<dbReference type="SUPFAM" id="SSF49562">
    <property type="entry name" value="C2 domain (Calcium/lipid-binding domain, CaLB)"/>
    <property type="match status" value="1"/>
</dbReference>
<dbReference type="Gene3D" id="2.60.40.150">
    <property type="entry name" value="C2 domain"/>
    <property type="match status" value="1"/>
</dbReference>
<organism evidence="2 3">
    <name type="scientific">Papaver somniferum</name>
    <name type="common">Opium poppy</name>
    <dbReference type="NCBI Taxonomy" id="3469"/>
    <lineage>
        <taxon>Eukaryota</taxon>
        <taxon>Viridiplantae</taxon>
        <taxon>Streptophyta</taxon>
        <taxon>Embryophyta</taxon>
        <taxon>Tracheophyta</taxon>
        <taxon>Spermatophyta</taxon>
        <taxon>Magnoliopsida</taxon>
        <taxon>Ranunculales</taxon>
        <taxon>Papaveraceae</taxon>
        <taxon>Papaveroideae</taxon>
        <taxon>Papaver</taxon>
    </lineage>
</organism>
<dbReference type="SMART" id="SM00239">
    <property type="entry name" value="C2"/>
    <property type="match status" value="1"/>
</dbReference>
<protein>
    <recommendedName>
        <fullName evidence="1">C2 domain-containing protein</fullName>
    </recommendedName>
</protein>
<evidence type="ECO:0000313" key="3">
    <source>
        <dbReference type="Proteomes" id="UP000316621"/>
    </source>
</evidence>
<dbReference type="PANTHER" id="PTHR10774:SF149">
    <property type="entry name" value="SYNAPTOTAGMIN-5"/>
    <property type="match status" value="1"/>
</dbReference>
<dbReference type="InterPro" id="IPR000008">
    <property type="entry name" value="C2_dom"/>
</dbReference>
<dbReference type="GO" id="GO:0005783">
    <property type="term" value="C:endoplasmic reticulum"/>
    <property type="evidence" value="ECO:0007669"/>
    <property type="project" value="TreeGrafter"/>
</dbReference>
<gene>
    <name evidence="2" type="ORF">C5167_046819</name>
</gene>
<dbReference type="AlphaFoldDB" id="A0A4Y7LEV9"/>
<sequence length="259" mass="29013">MGFVRSENYRSKRRPDLAASELIKISVEPVLEQYRPVILSSLSDLELKPVGTSKVKLVQAKDLANKDIIGKSDPCVVVHIRPLADKMKKSKTINNQLNPIWNEHFEFIVEDASTQQFIVKKFDDEGVQASELIGYAQVSISTCKGLFICSISALLVVLGFHGTQKIITMSITTFKVHNTNPFHPHARGESQVIERDMRLKVALYISKDLEYCSTRGNELTSDIFILEGILSHFLLVVLSCHAARIYVSGDPESPPHNYS</sequence>